<dbReference type="RefSeq" id="WP_005032403.1">
    <property type="nucleotide sequence ID" value="NZ_BBLJ01000082.1"/>
</dbReference>
<dbReference type="GeneID" id="69463159"/>
<organism evidence="1 2">
    <name type="scientific">Acinetobacter bereziniae</name>
    <name type="common">Acinetobacter genomosp. 10</name>
    <dbReference type="NCBI Taxonomy" id="106648"/>
    <lineage>
        <taxon>Bacteria</taxon>
        <taxon>Pseudomonadati</taxon>
        <taxon>Pseudomonadota</taxon>
        <taxon>Gammaproteobacteria</taxon>
        <taxon>Moraxellales</taxon>
        <taxon>Moraxellaceae</taxon>
        <taxon>Acinetobacter</taxon>
    </lineage>
</organism>
<dbReference type="EMBL" id="CP092085">
    <property type="protein sequence ID" value="UUN99363.1"/>
    <property type="molecule type" value="Genomic_DNA"/>
</dbReference>
<dbReference type="Proteomes" id="UP000644140">
    <property type="component" value="Chromosome"/>
</dbReference>
<reference evidence="1" key="1">
    <citation type="submission" date="2022-02" db="EMBL/GenBank/DDBJ databases">
        <title>Characterization of Tn125 harboring carbapenem-resistant Acinetobacter bereziniae clinical isolates.</title>
        <authorList>
            <person name="Wong N.-K."/>
            <person name="Pan Q."/>
        </authorList>
    </citation>
    <scope>NUCLEOTIDE SEQUENCE</scope>
    <source>
        <strain evidence="1">GD03393</strain>
    </source>
</reference>
<protein>
    <submittedName>
        <fullName evidence="1">Transposase</fullName>
    </submittedName>
</protein>
<proteinExistence type="predicted"/>
<evidence type="ECO:0000313" key="1">
    <source>
        <dbReference type="EMBL" id="UUN99363.1"/>
    </source>
</evidence>
<dbReference type="AlphaFoldDB" id="A0A430GLY7"/>
<name>A0A430GLY7_ACIBZ</name>
<sequence>MKLINGWTIAKAVNGDQIQVRIIPLKRKQNNVGGISWVEVGKQIQLETGQKCNFNLDGRSFYIGLNKLYRITL</sequence>
<evidence type="ECO:0000313" key="2">
    <source>
        <dbReference type="Proteomes" id="UP000644140"/>
    </source>
</evidence>
<accession>A0A430GLY7</accession>
<gene>
    <name evidence="1" type="ORF">I9054_007910</name>
</gene>